<dbReference type="EMBL" id="ML769758">
    <property type="protein sequence ID" value="KAE9388165.1"/>
    <property type="molecule type" value="Genomic_DNA"/>
</dbReference>
<evidence type="ECO:0000313" key="1">
    <source>
        <dbReference type="EMBL" id="KAE9388165.1"/>
    </source>
</evidence>
<evidence type="ECO:0000313" key="2">
    <source>
        <dbReference type="Proteomes" id="UP000799118"/>
    </source>
</evidence>
<name>A0A6A4GSH0_9AGAR</name>
<dbReference type="AlphaFoldDB" id="A0A6A4GSH0"/>
<keyword evidence="2" id="KW-1185">Reference proteome</keyword>
<proteinExistence type="predicted"/>
<protein>
    <submittedName>
        <fullName evidence="1">Uncharacterized protein</fullName>
    </submittedName>
</protein>
<organism evidence="1 2">
    <name type="scientific">Gymnopus androsaceus JB14</name>
    <dbReference type="NCBI Taxonomy" id="1447944"/>
    <lineage>
        <taxon>Eukaryota</taxon>
        <taxon>Fungi</taxon>
        <taxon>Dikarya</taxon>
        <taxon>Basidiomycota</taxon>
        <taxon>Agaricomycotina</taxon>
        <taxon>Agaricomycetes</taxon>
        <taxon>Agaricomycetidae</taxon>
        <taxon>Agaricales</taxon>
        <taxon>Marasmiineae</taxon>
        <taxon>Omphalotaceae</taxon>
        <taxon>Gymnopus</taxon>
    </lineage>
</organism>
<gene>
    <name evidence="1" type="ORF">BT96DRAFT_1025570</name>
</gene>
<sequence length="81" mass="8924">MIFGTNVLKEEIRYQRKLSVAPPSLPINPPSFLRSPLLPIPPAPLSPLPSFPCTLPLHLLPPLSTRSLLSFFLPTTPSLKL</sequence>
<reference evidence="1" key="1">
    <citation type="journal article" date="2019" name="Environ. Microbiol.">
        <title>Fungal ecological strategies reflected in gene transcription - a case study of two litter decomposers.</title>
        <authorList>
            <person name="Barbi F."/>
            <person name="Kohler A."/>
            <person name="Barry K."/>
            <person name="Baskaran P."/>
            <person name="Daum C."/>
            <person name="Fauchery L."/>
            <person name="Ihrmark K."/>
            <person name="Kuo A."/>
            <person name="LaButti K."/>
            <person name="Lipzen A."/>
            <person name="Morin E."/>
            <person name="Grigoriev I.V."/>
            <person name="Henrissat B."/>
            <person name="Lindahl B."/>
            <person name="Martin F."/>
        </authorList>
    </citation>
    <scope>NUCLEOTIDE SEQUENCE</scope>
    <source>
        <strain evidence="1">JB14</strain>
    </source>
</reference>
<dbReference type="Proteomes" id="UP000799118">
    <property type="component" value="Unassembled WGS sequence"/>
</dbReference>
<accession>A0A6A4GSH0</accession>